<name>A0ABX8RRX0_NOCIO</name>
<evidence type="ECO:0000256" key="4">
    <source>
        <dbReference type="PROSITE-ProRule" id="PRU01091"/>
    </source>
</evidence>
<dbReference type="SMART" id="SM01043">
    <property type="entry name" value="BTAD"/>
    <property type="match status" value="1"/>
</dbReference>
<dbReference type="EMBL" id="CP078145">
    <property type="protein sequence ID" value="QXN92369.1"/>
    <property type="molecule type" value="Genomic_DNA"/>
</dbReference>
<dbReference type="PANTHER" id="PTHR35807">
    <property type="entry name" value="TRANSCRIPTIONAL REGULATOR REDD-RELATED"/>
    <property type="match status" value="1"/>
</dbReference>
<evidence type="ECO:0000256" key="5">
    <source>
        <dbReference type="SAM" id="MobiDB-lite"/>
    </source>
</evidence>
<dbReference type="PANTHER" id="PTHR35807:SF1">
    <property type="entry name" value="TRANSCRIPTIONAL REGULATOR REDD"/>
    <property type="match status" value="1"/>
</dbReference>
<gene>
    <name evidence="7" type="ORF">KV110_04225</name>
</gene>
<evidence type="ECO:0000256" key="2">
    <source>
        <dbReference type="ARBA" id="ARBA00023125"/>
    </source>
</evidence>
<dbReference type="InterPro" id="IPR051677">
    <property type="entry name" value="AfsR-DnrI-RedD_regulator"/>
</dbReference>
<accession>A0ABX8RRX0</accession>
<dbReference type="Pfam" id="PF13191">
    <property type="entry name" value="AAA_16"/>
    <property type="match status" value="1"/>
</dbReference>
<feature type="domain" description="OmpR/PhoB-type" evidence="6">
    <location>
        <begin position="1"/>
        <end position="99"/>
    </location>
</feature>
<dbReference type="Proteomes" id="UP000694257">
    <property type="component" value="Chromosome"/>
</dbReference>
<dbReference type="RefSeq" id="WP_218473612.1">
    <property type="nucleotide sequence ID" value="NZ_JBICUW010000001.1"/>
</dbReference>
<dbReference type="Pfam" id="PF00486">
    <property type="entry name" value="Trans_reg_C"/>
    <property type="match status" value="1"/>
</dbReference>
<keyword evidence="1" id="KW-0805">Transcription regulation</keyword>
<dbReference type="Pfam" id="PF03704">
    <property type="entry name" value="BTAD"/>
    <property type="match status" value="1"/>
</dbReference>
<feature type="region of interest" description="Disordered" evidence="5">
    <location>
        <begin position="351"/>
        <end position="371"/>
    </location>
</feature>
<evidence type="ECO:0000313" key="7">
    <source>
        <dbReference type="EMBL" id="QXN92369.1"/>
    </source>
</evidence>
<dbReference type="CDD" id="cd15831">
    <property type="entry name" value="BTAD"/>
    <property type="match status" value="1"/>
</dbReference>
<sequence>MAQLSFGVLGPIGAERAGKSLPLKGPRHRAVLARLLVARGRMVSVDQVIDDLWERPPRGAVGAIQTFVADLRRVLEPDRPPRTPAAVLVTVPPGYALRTEPDAVDADRFATAVEHTAELLAAGRFDRALTTIDAALPLWQGPAYAEFAEQGWARAEVDRLDGLRLTAVEQRAAALIDLARAAEAVPVLNTLLAEHPLREHAWQLLAVALYRSGRQSDALAALRRIRDLLRTELGADPGPELQRVEADILAHAPHLLAPAARTSPRGGGFVGRRLEFAALRHAAEDAARHGHARLALLAGEAGAGKSALAQEISFALTDSGWTAARGESPSDVGVPPGWAWTSILATLTTAADPEGQPAGPAGHPPTAASPDPAEARFLFHRAAAEYLGSVSQRTPVLLVFDDIHNAGAETLDLLAALVTGGIAGPVLIVATYRSTEISTELTAALGKMARAEPVRVYLSGLSETDTAALVREIAGPDIAEPTVHRIHRRSNGNPFFVRELARLLRDEGAVAIDAVPAGVREVIRHRMAMLPQPAQTVVQQAAVLGEDVDREILIDLVGDESRALDSLETSLAAGLFTELPDGLLRFTHALVRDTVYHDISGPRRARWHGTIGALLEKTGTAPVSVLAHHFVRAHSRTTAAPAARYASAAAVEAERGFALAEAVRQWRAALDAFDRMPEPDPAAQLEATTGLARGLAVTGALGEARHYRRLAVTQAGQWVDPMLAAQVISAFDVPAVWTTNDDPELSRHVIAAAERTLAALPAECRALRARLCTTIALELRGAADDRGLRAAEEAEAIARELGDPALLAFALNGRFMHMFHRAGLSAERARIGGELIALGRQHRLVTFEVLGHLIGIQTACATADIASADAHAAAADQLATEYELPMVGVFNHWYAALRTAITGSPHQAEAAYRAAAASLAGSGMPGVERGLLPLALLCLRLRHGLPSNDAATAEWGPYEPWVRPIILLDNGLREEAAEALRAIPDSPRDLLLELRTCLTARAARALGDEPMMRRCYDQLLPAATELAGAGSGLVTLEPVAHYLAELATALGKPEAATAHRQQAGTTAQFMK</sequence>
<keyword evidence="3" id="KW-0804">Transcription</keyword>
<proteinExistence type="predicted"/>
<dbReference type="InterPro" id="IPR005158">
    <property type="entry name" value="BTAD"/>
</dbReference>
<dbReference type="PROSITE" id="PS51755">
    <property type="entry name" value="OMPR_PHOB"/>
    <property type="match status" value="1"/>
</dbReference>
<reference evidence="7 8" key="1">
    <citation type="submission" date="2021-07" db="EMBL/GenBank/DDBJ databases">
        <title>Whole Genome Sequence of Nocardia Iowensis.</title>
        <authorList>
            <person name="Lamm A."/>
            <person name="Collins-Fairclough A.M."/>
            <person name="Bunk B."/>
            <person name="Sproer C."/>
        </authorList>
    </citation>
    <scope>NUCLEOTIDE SEQUENCE [LARGE SCALE GENOMIC DNA]</scope>
    <source>
        <strain evidence="7 8">NRRL 5646</strain>
    </source>
</reference>
<keyword evidence="2 4" id="KW-0238">DNA-binding</keyword>
<feature type="DNA-binding region" description="OmpR/PhoB-type" evidence="4">
    <location>
        <begin position="1"/>
        <end position="99"/>
    </location>
</feature>
<evidence type="ECO:0000256" key="1">
    <source>
        <dbReference type="ARBA" id="ARBA00023015"/>
    </source>
</evidence>
<dbReference type="InterPro" id="IPR001867">
    <property type="entry name" value="OmpR/PhoB-type_DNA-bd"/>
</dbReference>
<dbReference type="InterPro" id="IPR041664">
    <property type="entry name" value="AAA_16"/>
</dbReference>
<evidence type="ECO:0000313" key="8">
    <source>
        <dbReference type="Proteomes" id="UP000694257"/>
    </source>
</evidence>
<keyword evidence="8" id="KW-1185">Reference proteome</keyword>
<evidence type="ECO:0000256" key="3">
    <source>
        <dbReference type="ARBA" id="ARBA00023163"/>
    </source>
</evidence>
<evidence type="ECO:0000259" key="6">
    <source>
        <dbReference type="PROSITE" id="PS51755"/>
    </source>
</evidence>
<protein>
    <submittedName>
        <fullName evidence="7">AAA family ATPase</fullName>
    </submittedName>
</protein>
<organism evidence="7 8">
    <name type="scientific">Nocardia iowensis</name>
    <dbReference type="NCBI Taxonomy" id="204891"/>
    <lineage>
        <taxon>Bacteria</taxon>
        <taxon>Bacillati</taxon>
        <taxon>Actinomycetota</taxon>
        <taxon>Actinomycetes</taxon>
        <taxon>Mycobacteriales</taxon>
        <taxon>Nocardiaceae</taxon>
        <taxon>Nocardia</taxon>
    </lineage>
</organism>
<feature type="compositionally biased region" description="Low complexity" evidence="5">
    <location>
        <begin position="353"/>
        <end position="370"/>
    </location>
</feature>
<dbReference type="SMART" id="SM00862">
    <property type="entry name" value="Trans_reg_C"/>
    <property type="match status" value="1"/>
</dbReference>